<evidence type="ECO:0000313" key="4">
    <source>
        <dbReference type="Ensembl" id="ENSOANP00000000574.2"/>
    </source>
</evidence>
<feature type="domain" description="Galectin" evidence="3">
    <location>
        <begin position="1"/>
        <end position="129"/>
    </location>
</feature>
<proteinExistence type="predicted"/>
<dbReference type="InterPro" id="IPR001079">
    <property type="entry name" value="Galectin_CRD"/>
</dbReference>
<dbReference type="Bgee" id="ENSOANG00000000347">
    <property type="expression patterns" value="Expressed in ovary"/>
</dbReference>
<dbReference type="PANTHER" id="PTHR11346">
    <property type="entry name" value="GALECTIN"/>
    <property type="match status" value="1"/>
</dbReference>
<dbReference type="InterPro" id="IPR044156">
    <property type="entry name" value="Galectin-like"/>
</dbReference>
<evidence type="ECO:0000256" key="1">
    <source>
        <dbReference type="ARBA" id="ARBA00022734"/>
    </source>
</evidence>
<dbReference type="GO" id="GO:0030246">
    <property type="term" value="F:carbohydrate binding"/>
    <property type="evidence" value="ECO:0000318"/>
    <property type="project" value="GO_Central"/>
</dbReference>
<dbReference type="InterPro" id="IPR013320">
    <property type="entry name" value="ConA-like_dom_sf"/>
</dbReference>
<reference evidence="4" key="3">
    <citation type="submission" date="2025-09" db="UniProtKB">
        <authorList>
            <consortium name="Ensembl"/>
        </authorList>
    </citation>
    <scope>IDENTIFICATION</scope>
    <source>
        <strain evidence="4">Glennie</strain>
    </source>
</reference>
<keyword evidence="5" id="KW-1185">Reference proteome</keyword>
<dbReference type="PANTHER" id="PTHR11346:SF107">
    <property type="entry name" value="GALECTIN-7"/>
    <property type="match status" value="1"/>
</dbReference>
<dbReference type="Ensembl" id="ENSOANT00000000575.2">
    <property type="protein sequence ID" value="ENSOANP00000000574.2"/>
    <property type="gene ID" value="ENSOANG00000000347.2"/>
</dbReference>
<dbReference type="HOGENOM" id="CLU_037794_3_3_1"/>
<dbReference type="AlphaFoldDB" id="F7E088"/>
<dbReference type="Pfam" id="PF00337">
    <property type="entry name" value="Gal-bind_lectin"/>
    <property type="match status" value="1"/>
</dbReference>
<dbReference type="eggNOG" id="KOG3587">
    <property type="taxonomic scope" value="Eukaryota"/>
</dbReference>
<dbReference type="InParanoid" id="F7E088"/>
<dbReference type="SMART" id="SM00276">
    <property type="entry name" value="GLECT"/>
    <property type="match status" value="1"/>
</dbReference>
<reference evidence="4" key="2">
    <citation type="submission" date="2025-08" db="UniProtKB">
        <authorList>
            <consortium name="Ensembl"/>
        </authorList>
    </citation>
    <scope>IDENTIFICATION</scope>
    <source>
        <strain evidence="4">Glennie</strain>
    </source>
</reference>
<dbReference type="Gene3D" id="2.60.120.200">
    <property type="match status" value="1"/>
</dbReference>
<evidence type="ECO:0000259" key="3">
    <source>
        <dbReference type="PROSITE" id="PS51304"/>
    </source>
</evidence>
<accession>F7E088</accession>
<sequence>IQCVPYRSCFPGGLSQGTLILPPCLSRFRLDLLCGDNPNADIAFHFNPRLDAQHTVAMNSLVRGRWLHEIRTPSLPFQGGQPFHLSIKVEENCFKVTGWGGGGFAHRLDVEEVKALEVSGAVTLRSVCT</sequence>
<dbReference type="SUPFAM" id="SSF49899">
    <property type="entry name" value="Concanavalin A-like lectins/glucanases"/>
    <property type="match status" value="1"/>
</dbReference>
<dbReference type="Proteomes" id="UP000002279">
    <property type="component" value="Chromosome 5"/>
</dbReference>
<organism evidence="4 5">
    <name type="scientific">Ornithorhynchus anatinus</name>
    <name type="common">Duckbill platypus</name>
    <dbReference type="NCBI Taxonomy" id="9258"/>
    <lineage>
        <taxon>Eukaryota</taxon>
        <taxon>Metazoa</taxon>
        <taxon>Chordata</taxon>
        <taxon>Craniata</taxon>
        <taxon>Vertebrata</taxon>
        <taxon>Euteleostomi</taxon>
        <taxon>Mammalia</taxon>
        <taxon>Monotremata</taxon>
        <taxon>Ornithorhynchidae</taxon>
        <taxon>Ornithorhynchus</taxon>
    </lineage>
</organism>
<evidence type="ECO:0000313" key="5">
    <source>
        <dbReference type="Proteomes" id="UP000002279"/>
    </source>
</evidence>
<dbReference type="CDD" id="cd00070">
    <property type="entry name" value="GLECT"/>
    <property type="match status" value="1"/>
</dbReference>
<reference evidence="4 5" key="1">
    <citation type="journal article" date="2008" name="Nature">
        <title>Genome analysis of the platypus reveals unique signatures of evolution.</title>
        <authorList>
            <person name="Warren W.C."/>
            <person name="Hillier L.W."/>
            <person name="Marshall Graves J.A."/>
            <person name="Birney E."/>
            <person name="Ponting C.P."/>
            <person name="Grutzner F."/>
            <person name="Belov K."/>
            <person name="Miller W."/>
            <person name="Clarke L."/>
            <person name="Chinwalla A.T."/>
            <person name="Yang S.P."/>
            <person name="Heger A."/>
            <person name="Locke D.P."/>
            <person name="Miethke P."/>
            <person name="Waters P.D."/>
            <person name="Veyrunes F."/>
            <person name="Fulton L."/>
            <person name="Fulton B."/>
            <person name="Graves T."/>
            <person name="Wallis J."/>
            <person name="Puente X.S."/>
            <person name="Lopez-Otin C."/>
            <person name="Ordonez G.R."/>
            <person name="Eichler E.E."/>
            <person name="Chen L."/>
            <person name="Cheng Z."/>
            <person name="Deakin J.E."/>
            <person name="Alsop A."/>
            <person name="Thompson K."/>
            <person name="Kirby P."/>
            <person name="Papenfuss A.T."/>
            <person name="Wakefield M.J."/>
            <person name="Olender T."/>
            <person name="Lancet D."/>
            <person name="Huttley G.A."/>
            <person name="Smit A.F."/>
            <person name="Pask A."/>
            <person name="Temple-Smith P."/>
            <person name="Batzer M.A."/>
            <person name="Walker J.A."/>
            <person name="Konkel M.K."/>
            <person name="Harris R.S."/>
            <person name="Whittington C.M."/>
            <person name="Wong E.S."/>
            <person name="Gemmell N.J."/>
            <person name="Buschiazzo E."/>
            <person name="Vargas Jentzsch I.M."/>
            <person name="Merkel A."/>
            <person name="Schmitz J."/>
            <person name="Zemann A."/>
            <person name="Churakov G."/>
            <person name="Kriegs J.O."/>
            <person name="Brosius J."/>
            <person name="Murchison E.P."/>
            <person name="Sachidanandam R."/>
            <person name="Smith C."/>
            <person name="Hannon G.J."/>
            <person name="Tsend-Ayush E."/>
            <person name="McMillan D."/>
            <person name="Attenborough R."/>
            <person name="Rens W."/>
            <person name="Ferguson-Smith M."/>
            <person name="Lefevre C.M."/>
            <person name="Sharp J.A."/>
            <person name="Nicholas K.R."/>
            <person name="Ray D.A."/>
            <person name="Kube M."/>
            <person name="Reinhardt R."/>
            <person name="Pringle T.H."/>
            <person name="Taylor J."/>
            <person name="Jones R.C."/>
            <person name="Nixon B."/>
            <person name="Dacheux J.L."/>
            <person name="Niwa H."/>
            <person name="Sekita Y."/>
            <person name="Huang X."/>
            <person name="Stark A."/>
            <person name="Kheradpour P."/>
            <person name="Kellis M."/>
            <person name="Flicek P."/>
            <person name="Chen Y."/>
            <person name="Webber C."/>
            <person name="Hardison R."/>
            <person name="Nelson J."/>
            <person name="Hallsworth-Pepin K."/>
            <person name="Delehaunty K."/>
            <person name="Markovic C."/>
            <person name="Minx P."/>
            <person name="Feng Y."/>
            <person name="Kremitzki C."/>
            <person name="Mitreva M."/>
            <person name="Glasscock J."/>
            <person name="Wylie T."/>
            <person name="Wohldmann P."/>
            <person name="Thiru P."/>
            <person name="Nhan M.N."/>
            <person name="Pohl C.S."/>
            <person name="Smith S.M."/>
            <person name="Hou S."/>
            <person name="Nefedov M."/>
            <person name="de Jong P.J."/>
            <person name="Renfree M.B."/>
            <person name="Mardis E.R."/>
            <person name="Wilson R.K."/>
        </authorList>
    </citation>
    <scope>NUCLEOTIDE SEQUENCE [LARGE SCALE GENOMIC DNA]</scope>
    <source>
        <strain evidence="4 5">Glennie</strain>
    </source>
</reference>
<dbReference type="SMART" id="SM00908">
    <property type="entry name" value="Gal-bind_lectin"/>
    <property type="match status" value="1"/>
</dbReference>
<dbReference type="OMA" id="QHTVAMN"/>
<evidence type="ECO:0000256" key="2">
    <source>
        <dbReference type="RuleBase" id="RU102079"/>
    </source>
</evidence>
<dbReference type="GeneTree" id="ENSGT00940000155398"/>
<protein>
    <recommendedName>
        <fullName evidence="2">Galectin</fullName>
    </recommendedName>
</protein>
<name>F7E088_ORNAN</name>
<keyword evidence="1 2" id="KW-0430">Lectin</keyword>
<dbReference type="PROSITE" id="PS51304">
    <property type="entry name" value="GALECTIN"/>
    <property type="match status" value="1"/>
</dbReference>